<dbReference type="RefSeq" id="XP_062752068.1">
    <property type="nucleotide sequence ID" value="XM_062903848.1"/>
</dbReference>
<evidence type="ECO:0000256" key="3">
    <source>
        <dbReference type="ARBA" id="ARBA00023136"/>
    </source>
</evidence>
<evidence type="ECO:0000256" key="1">
    <source>
        <dbReference type="ARBA" id="ARBA00004308"/>
    </source>
</evidence>
<reference evidence="7" key="1">
    <citation type="submission" date="2023-11" db="EMBL/GenBank/DDBJ databases">
        <title>The genome sequences of three competitors of mushroom-forming fungi.</title>
        <authorList>
            <person name="Beijen E."/>
            <person name="Ohm R.A."/>
        </authorList>
    </citation>
    <scope>NUCLEOTIDE SEQUENCE</scope>
    <source>
        <strain evidence="7">CBS 100526</strain>
    </source>
</reference>
<dbReference type="GO" id="GO:0001919">
    <property type="term" value="P:regulation of receptor recycling"/>
    <property type="evidence" value="ECO:0007669"/>
    <property type="project" value="InterPro"/>
</dbReference>
<evidence type="ECO:0000256" key="2">
    <source>
        <dbReference type="ARBA" id="ARBA00022707"/>
    </source>
</evidence>
<keyword evidence="2" id="KW-0519">Myristate</keyword>
<dbReference type="GO" id="GO:0045121">
    <property type="term" value="C:membrane raft"/>
    <property type="evidence" value="ECO:0007669"/>
    <property type="project" value="InterPro"/>
</dbReference>
<keyword evidence="8" id="KW-1185">Reference proteome</keyword>
<dbReference type="SUPFAM" id="SSF56601">
    <property type="entry name" value="beta-lactamase/transpeptidase-like"/>
    <property type="match status" value="1"/>
</dbReference>
<evidence type="ECO:0000313" key="8">
    <source>
        <dbReference type="Proteomes" id="UP001273209"/>
    </source>
</evidence>
<dbReference type="InterPro" id="IPR050789">
    <property type="entry name" value="Diverse_Enzym_Activities"/>
</dbReference>
<dbReference type="PANTHER" id="PTHR43283">
    <property type="entry name" value="BETA-LACTAMASE-RELATED"/>
    <property type="match status" value="1"/>
</dbReference>
<accession>A0AAE1I967</accession>
<comment type="subcellular location">
    <subcellularLocation>
        <location evidence="1">Endomembrane system</location>
    </subcellularLocation>
</comment>
<dbReference type="Gene3D" id="3.40.710.10">
    <property type="entry name" value="DD-peptidase/beta-lactamase superfamily"/>
    <property type="match status" value="1"/>
</dbReference>
<dbReference type="GO" id="GO:0016197">
    <property type="term" value="P:endosomal transport"/>
    <property type="evidence" value="ECO:0007669"/>
    <property type="project" value="InterPro"/>
</dbReference>
<dbReference type="GO" id="GO:0031902">
    <property type="term" value="C:late endosome membrane"/>
    <property type="evidence" value="ECO:0007669"/>
    <property type="project" value="InterPro"/>
</dbReference>
<dbReference type="GO" id="GO:0043410">
    <property type="term" value="P:positive regulation of MAPK cascade"/>
    <property type="evidence" value="ECO:0007669"/>
    <property type="project" value="InterPro"/>
</dbReference>
<dbReference type="InterPro" id="IPR028209">
    <property type="entry name" value="LAMTOR1/MEH1"/>
</dbReference>
<dbReference type="EMBL" id="JAWRVG010000047">
    <property type="protein sequence ID" value="KAK4064759.1"/>
    <property type="molecule type" value="Genomic_DNA"/>
</dbReference>
<proteinExistence type="predicted"/>
<dbReference type="PANTHER" id="PTHR43283:SF3">
    <property type="entry name" value="BETA-LACTAMASE FAMILY PROTEIN (AFU_ORTHOLOGUE AFUA_5G07500)"/>
    <property type="match status" value="1"/>
</dbReference>
<dbReference type="InterPro" id="IPR001466">
    <property type="entry name" value="Beta-lactam-related"/>
</dbReference>
<comment type="caution">
    <text evidence="7">The sequence shown here is derived from an EMBL/GenBank/DDBJ whole genome shotgun (WGS) entry which is preliminary data.</text>
</comment>
<gene>
    <name evidence="7" type="ORF">Triagg1_8946</name>
</gene>
<dbReference type="GO" id="GO:0071986">
    <property type="term" value="C:Ragulator complex"/>
    <property type="evidence" value="ECO:0007669"/>
    <property type="project" value="InterPro"/>
</dbReference>
<dbReference type="AlphaFoldDB" id="A0AAE1I967"/>
<dbReference type="GO" id="GO:0071230">
    <property type="term" value="P:cellular response to amino acid stimulus"/>
    <property type="evidence" value="ECO:0007669"/>
    <property type="project" value="InterPro"/>
</dbReference>
<keyword evidence="3" id="KW-0472">Membrane</keyword>
<keyword evidence="4" id="KW-0564">Palmitate</keyword>
<evidence type="ECO:0000313" key="7">
    <source>
        <dbReference type="EMBL" id="KAK4064759.1"/>
    </source>
</evidence>
<name>A0AAE1I967_9HYPO</name>
<evidence type="ECO:0000256" key="4">
    <source>
        <dbReference type="ARBA" id="ARBA00023139"/>
    </source>
</evidence>
<dbReference type="GO" id="GO:0032008">
    <property type="term" value="P:positive regulation of TOR signaling"/>
    <property type="evidence" value="ECO:0007669"/>
    <property type="project" value="InterPro"/>
</dbReference>
<dbReference type="Pfam" id="PF00144">
    <property type="entry name" value="Beta-lactamase"/>
    <property type="match status" value="1"/>
</dbReference>
<feature type="domain" description="Beta-lactamase-related" evidence="6">
    <location>
        <begin position="2"/>
        <end position="291"/>
    </location>
</feature>
<evidence type="ECO:0000259" key="6">
    <source>
        <dbReference type="Pfam" id="PF00144"/>
    </source>
</evidence>
<protein>
    <recommendedName>
        <fullName evidence="6">Beta-lactamase-related domain-containing protein</fullName>
    </recommendedName>
</protein>
<dbReference type="SMART" id="SM01262">
    <property type="entry name" value="LAMTOR"/>
    <property type="match status" value="1"/>
</dbReference>
<keyword evidence="5" id="KW-0449">Lipoprotein</keyword>
<sequence>MALLKCIDMGLIGIDDGVLDHLPGLAQEEVRLNPNDPSSATQPRVGDITVRNLLTFTAGNAYPVVDILAAINPETIITDPKAFFPTNKSVYEGSHAANPNQIWRYGAEADYSGLLVEALTDVSLGQFIQTYLLDPAGVEAKDFTFTLDSEQRARLVGQHVRASPDMLIPRAPIYDDAHIQFESAGAGGFGTINALGQALLPLINQGVHPQMFAPQLFEAAVENGLNQPSQASNDGGVLFPGTPKQWGLGALLFPEGFETGRGKFTLAWAGFTNVNWHCDIEKGVVMLAWSQEIPQDDPIYNNQTRYPIEKSEENRLLYDDGNGMQYGSFGDAALNGEGDSAEAQRENEALQRVVAKTSNNMVDIFEIAPQDPIGRTSTTTLFAYAGQGARVARYHHLVSKLSTQEDSPLAGIKVDWLADEDAAELHGERPASLRTLDDDDAALVGTFADAAAAMK</sequence>
<evidence type="ECO:0000256" key="5">
    <source>
        <dbReference type="ARBA" id="ARBA00023288"/>
    </source>
</evidence>
<dbReference type="Proteomes" id="UP001273209">
    <property type="component" value="Unassembled WGS sequence"/>
</dbReference>
<dbReference type="Pfam" id="PF15454">
    <property type="entry name" value="LAMTOR"/>
    <property type="match status" value="1"/>
</dbReference>
<dbReference type="GeneID" id="87923753"/>
<organism evidence="7 8">
    <name type="scientific">Trichoderma aggressivum f. europaeum</name>
    <dbReference type="NCBI Taxonomy" id="173218"/>
    <lineage>
        <taxon>Eukaryota</taxon>
        <taxon>Fungi</taxon>
        <taxon>Dikarya</taxon>
        <taxon>Ascomycota</taxon>
        <taxon>Pezizomycotina</taxon>
        <taxon>Sordariomycetes</taxon>
        <taxon>Hypocreomycetidae</taxon>
        <taxon>Hypocreales</taxon>
        <taxon>Hypocreaceae</taxon>
        <taxon>Trichoderma</taxon>
    </lineage>
</organism>
<dbReference type="InterPro" id="IPR012338">
    <property type="entry name" value="Beta-lactam/transpept-like"/>
</dbReference>